<name>A0A4Z2DZM2_9TELE</name>
<organism evidence="2 3">
    <name type="scientific">Liparis tanakae</name>
    <name type="common">Tanaka's snailfish</name>
    <dbReference type="NCBI Taxonomy" id="230148"/>
    <lineage>
        <taxon>Eukaryota</taxon>
        <taxon>Metazoa</taxon>
        <taxon>Chordata</taxon>
        <taxon>Craniata</taxon>
        <taxon>Vertebrata</taxon>
        <taxon>Euteleostomi</taxon>
        <taxon>Actinopterygii</taxon>
        <taxon>Neopterygii</taxon>
        <taxon>Teleostei</taxon>
        <taxon>Neoteleostei</taxon>
        <taxon>Acanthomorphata</taxon>
        <taxon>Eupercaria</taxon>
        <taxon>Perciformes</taxon>
        <taxon>Cottioidei</taxon>
        <taxon>Cottales</taxon>
        <taxon>Liparidae</taxon>
        <taxon>Liparis</taxon>
    </lineage>
</organism>
<feature type="compositionally biased region" description="Basic and acidic residues" evidence="1">
    <location>
        <begin position="95"/>
        <end position="105"/>
    </location>
</feature>
<evidence type="ECO:0000256" key="1">
    <source>
        <dbReference type="SAM" id="MobiDB-lite"/>
    </source>
</evidence>
<dbReference type="AlphaFoldDB" id="A0A4Z2DZM2"/>
<comment type="caution">
    <text evidence="2">The sequence shown here is derived from an EMBL/GenBank/DDBJ whole genome shotgun (WGS) entry which is preliminary data.</text>
</comment>
<evidence type="ECO:0000313" key="3">
    <source>
        <dbReference type="Proteomes" id="UP000314294"/>
    </source>
</evidence>
<accession>A0A4Z2DZM2</accession>
<dbReference type="EMBL" id="SRLO01024907">
    <property type="protein sequence ID" value="TNN21974.1"/>
    <property type="molecule type" value="Genomic_DNA"/>
</dbReference>
<reference evidence="2 3" key="1">
    <citation type="submission" date="2019-03" db="EMBL/GenBank/DDBJ databases">
        <title>First draft genome of Liparis tanakae, snailfish: a comprehensive survey of snailfish specific genes.</title>
        <authorList>
            <person name="Kim W."/>
            <person name="Song I."/>
            <person name="Jeong J.-H."/>
            <person name="Kim D."/>
            <person name="Kim S."/>
            <person name="Ryu S."/>
            <person name="Song J.Y."/>
            <person name="Lee S.K."/>
        </authorList>
    </citation>
    <scope>NUCLEOTIDE SEQUENCE [LARGE SCALE GENOMIC DNA]</scope>
    <source>
        <tissue evidence="2">Muscle</tissue>
    </source>
</reference>
<proteinExistence type="predicted"/>
<evidence type="ECO:0000313" key="2">
    <source>
        <dbReference type="EMBL" id="TNN21974.1"/>
    </source>
</evidence>
<keyword evidence="3" id="KW-1185">Reference proteome</keyword>
<gene>
    <name evidence="2" type="ORF">EYF80_067914</name>
</gene>
<protein>
    <submittedName>
        <fullName evidence="2">Uncharacterized protein</fullName>
    </submittedName>
</protein>
<sequence>MKRSGKRFFLGDSRRSVKYRWWMMLLTCGKGGRSISSSVFTSSVPVPGGSGRFSYHEFKEEPGLLERPLPDAAAAHHPLEGQFFMEELSAAGRGGRRDEGVEVERRRRQRHRERERM</sequence>
<dbReference type="Proteomes" id="UP000314294">
    <property type="component" value="Unassembled WGS sequence"/>
</dbReference>
<feature type="region of interest" description="Disordered" evidence="1">
    <location>
        <begin position="90"/>
        <end position="117"/>
    </location>
</feature>